<dbReference type="Pfam" id="PF20037">
    <property type="entry name" value="DUF6440"/>
    <property type="match status" value="1"/>
</dbReference>
<dbReference type="Proteomes" id="UP001500339">
    <property type="component" value="Unassembled WGS sequence"/>
</dbReference>
<proteinExistence type="predicted"/>
<name>A0ABN1IW33_9CLOT</name>
<keyword evidence="3" id="KW-1185">Reference proteome</keyword>
<accession>A0ABN1IW33</accession>
<dbReference type="EMBL" id="BAAACF010000001">
    <property type="protein sequence ID" value="GAA0722601.1"/>
    <property type="molecule type" value="Genomic_DNA"/>
</dbReference>
<comment type="caution">
    <text evidence="2">The sequence shown here is derived from an EMBL/GenBank/DDBJ whole genome shotgun (WGS) entry which is preliminary data.</text>
</comment>
<dbReference type="InterPro" id="IPR045515">
    <property type="entry name" value="DUF6440"/>
</dbReference>
<evidence type="ECO:0000259" key="1">
    <source>
        <dbReference type="Pfam" id="PF20037"/>
    </source>
</evidence>
<sequence length="64" mass="7214">MFKKSSEDRFEVIYEQGVLNRCKILVDKKTGVNYLFSNEGNGGGLTVLVDREGKPIVSNVETQY</sequence>
<evidence type="ECO:0000313" key="2">
    <source>
        <dbReference type="EMBL" id="GAA0722601.1"/>
    </source>
</evidence>
<protein>
    <submittedName>
        <fullName evidence="2">DUF6440 family protein</fullName>
    </submittedName>
</protein>
<organism evidence="2 3">
    <name type="scientific">Clostridium malenominatum</name>
    <dbReference type="NCBI Taxonomy" id="1539"/>
    <lineage>
        <taxon>Bacteria</taxon>
        <taxon>Bacillati</taxon>
        <taxon>Bacillota</taxon>
        <taxon>Clostridia</taxon>
        <taxon>Eubacteriales</taxon>
        <taxon>Clostridiaceae</taxon>
        <taxon>Clostridium</taxon>
    </lineage>
</organism>
<feature type="domain" description="DUF6440" evidence="1">
    <location>
        <begin position="9"/>
        <end position="58"/>
    </location>
</feature>
<dbReference type="RefSeq" id="WP_343768238.1">
    <property type="nucleotide sequence ID" value="NZ_BAAACF010000001.1"/>
</dbReference>
<reference evidence="2 3" key="1">
    <citation type="journal article" date="2019" name="Int. J. Syst. Evol. Microbiol.">
        <title>The Global Catalogue of Microorganisms (GCM) 10K type strain sequencing project: providing services to taxonomists for standard genome sequencing and annotation.</title>
        <authorList>
            <consortium name="The Broad Institute Genomics Platform"/>
            <consortium name="The Broad Institute Genome Sequencing Center for Infectious Disease"/>
            <person name="Wu L."/>
            <person name="Ma J."/>
        </authorList>
    </citation>
    <scope>NUCLEOTIDE SEQUENCE [LARGE SCALE GENOMIC DNA]</scope>
    <source>
        <strain evidence="2 3">JCM 1405</strain>
    </source>
</reference>
<gene>
    <name evidence="2" type="ORF">GCM10008905_14290</name>
</gene>
<evidence type="ECO:0000313" key="3">
    <source>
        <dbReference type="Proteomes" id="UP001500339"/>
    </source>
</evidence>